<keyword evidence="3" id="KW-1185">Reference proteome</keyword>
<organism evidence="2 3">
    <name type="scientific">Desulforhopalus singaporensis</name>
    <dbReference type="NCBI Taxonomy" id="91360"/>
    <lineage>
        <taxon>Bacteria</taxon>
        <taxon>Pseudomonadati</taxon>
        <taxon>Thermodesulfobacteriota</taxon>
        <taxon>Desulfobulbia</taxon>
        <taxon>Desulfobulbales</taxon>
        <taxon>Desulfocapsaceae</taxon>
        <taxon>Desulforhopalus</taxon>
    </lineage>
</organism>
<dbReference type="InterPro" id="IPR027417">
    <property type="entry name" value="P-loop_NTPase"/>
</dbReference>
<dbReference type="SUPFAM" id="SSF52540">
    <property type="entry name" value="P-loop containing nucleoside triphosphate hydrolases"/>
    <property type="match status" value="1"/>
</dbReference>
<evidence type="ECO:0000313" key="2">
    <source>
        <dbReference type="EMBL" id="SDP36176.1"/>
    </source>
</evidence>
<sequence>MATIHLILQGKGGVGKSFVSSLLAQYLIDRDVKVACFDTDPVNATFSAFKSLKVHKVDILEDDSINSRLFDSLIEKLLQLPDGSSAVIDNGAASFIPLASYISENMVPDLIRESGHDLIIHTVITGGQSAGDTLKGLQSLLGGFDSPLIVWVNPFFGSTDYFTDHDLRQKVIQGDGKCIVLPSYKKDTFGYDIETMLSRKLTFDEAVQTSEINLMARQRLKIVQRKIYQLLDEAQIVKETDDATE</sequence>
<dbReference type="EMBL" id="FNJI01000017">
    <property type="protein sequence ID" value="SDP36176.1"/>
    <property type="molecule type" value="Genomic_DNA"/>
</dbReference>
<accession>A0A1H0S4L3</accession>
<dbReference type="Gene3D" id="3.40.50.300">
    <property type="entry name" value="P-loop containing nucleotide triphosphate hydrolases"/>
    <property type="match status" value="1"/>
</dbReference>
<proteinExistence type="predicted"/>
<dbReference type="OrthoDB" id="69313at2"/>
<protein>
    <submittedName>
        <fullName evidence="2">CobQ/CobB/MinD/ParA nucleotide binding domain-containing protein</fullName>
    </submittedName>
</protein>
<evidence type="ECO:0000259" key="1">
    <source>
        <dbReference type="Pfam" id="PF01656"/>
    </source>
</evidence>
<dbReference type="Pfam" id="PF01656">
    <property type="entry name" value="CbiA"/>
    <property type="match status" value="1"/>
</dbReference>
<evidence type="ECO:0000313" key="3">
    <source>
        <dbReference type="Proteomes" id="UP000199073"/>
    </source>
</evidence>
<dbReference type="InterPro" id="IPR002586">
    <property type="entry name" value="CobQ/CobB/MinD/ParA_Nub-bd_dom"/>
</dbReference>
<reference evidence="2 3" key="1">
    <citation type="submission" date="2016-10" db="EMBL/GenBank/DDBJ databases">
        <authorList>
            <person name="de Groot N.N."/>
        </authorList>
    </citation>
    <scope>NUCLEOTIDE SEQUENCE [LARGE SCALE GENOMIC DNA]</scope>
    <source>
        <strain evidence="2 3">DSM 12130</strain>
    </source>
</reference>
<dbReference type="STRING" id="91360.SAMN05660330_02513"/>
<dbReference type="RefSeq" id="WP_092223339.1">
    <property type="nucleotide sequence ID" value="NZ_FNJI01000017.1"/>
</dbReference>
<feature type="domain" description="CobQ/CobB/MinD/ParA nucleotide binding" evidence="1">
    <location>
        <begin position="7"/>
        <end position="122"/>
    </location>
</feature>
<dbReference type="AlphaFoldDB" id="A0A1H0S4L3"/>
<name>A0A1H0S4L3_9BACT</name>
<dbReference type="Proteomes" id="UP000199073">
    <property type="component" value="Unassembled WGS sequence"/>
</dbReference>
<gene>
    <name evidence="2" type="ORF">SAMN05660330_02513</name>
</gene>